<protein>
    <submittedName>
        <fullName evidence="2">Glycosyl transferase group 1</fullName>
    </submittedName>
</protein>
<dbReference type="InParanoid" id="B4D363"/>
<dbReference type="PANTHER" id="PTHR12526:SF638">
    <property type="entry name" value="SPORE COAT PROTEIN SA"/>
    <property type="match status" value="1"/>
</dbReference>
<dbReference type="EMBL" id="ABVL01000009">
    <property type="protein sequence ID" value="EDY19174.1"/>
    <property type="molecule type" value="Genomic_DNA"/>
</dbReference>
<evidence type="ECO:0000313" key="2">
    <source>
        <dbReference type="EMBL" id="EDY19174.1"/>
    </source>
</evidence>
<organism evidence="2 3">
    <name type="scientific">Chthoniobacter flavus Ellin428</name>
    <dbReference type="NCBI Taxonomy" id="497964"/>
    <lineage>
        <taxon>Bacteria</taxon>
        <taxon>Pseudomonadati</taxon>
        <taxon>Verrucomicrobiota</taxon>
        <taxon>Spartobacteria</taxon>
        <taxon>Chthoniobacterales</taxon>
        <taxon>Chthoniobacteraceae</taxon>
        <taxon>Chthoniobacter</taxon>
    </lineage>
</organism>
<dbReference type="Proteomes" id="UP000005824">
    <property type="component" value="Unassembled WGS sequence"/>
</dbReference>
<dbReference type="AlphaFoldDB" id="B4D363"/>
<dbReference type="InterPro" id="IPR028098">
    <property type="entry name" value="Glyco_trans_4-like_N"/>
</dbReference>
<keyword evidence="3" id="KW-1185">Reference proteome</keyword>
<evidence type="ECO:0000259" key="1">
    <source>
        <dbReference type="Pfam" id="PF13439"/>
    </source>
</evidence>
<dbReference type="STRING" id="497964.CfE428DRAFT_3351"/>
<sequence>MWIERTRRALRHAGIESEAIASREQWIERLRSTREPVLWMASGAWPLQEGALPSIPSSATGRPLIALGAVRDGHEAKRWQTLLTKHGGDFDRRSWPAPRIPTPASALLAPEAAGQLGARLESGDDWTTAWRRLLAMREFRKVHLPILDVRRWRGWRVLMVVTSIQIGGAERVTLDLAHELSRLGVAVAVAVLGRPTRPSFPEPAHFFDLSHVPRDAETRARAIAAAAREFGADLVHGHLLSAAEARAVRAQGVPLVLTLHNMPAGWPAGVGDGGPPLADLILACSVAVAEQAQEANLGAPIRTVWNGIDPAAVALREPRESVRQKWRARLGWSQGDFVIIAIANPRRQKCLARLPAILAAVQPRLAPRSVRLLLAGAPSRGSVDAGQAASELDAAIATYPHPESIHSTGAVQEIGEVLAASDVLASVSAFEGLSLAHLEALAAGLPVVATDAGGTREIAAQTTSLRLLSIEATDDEVAAALAEIASAPRTSPPPLPASFHRPQMAARTFWFYPQILTPRRSAGDGLWLITNNFSIGGAQSSARRLLLGLASRGIKVRAAVMEEHPAKPTPGRAALLADGIPVTAVPPPAALDSPLAVARLLEAITADRPRAILFWNVIPVLKILITDSLLEAPLFDVSPGEMYFHSLARYFANPRPALPCRHPREYGARLAGVVVKYATEAKQAMHTLGTPVHVISNGVPLETQPRPSRTPGLLVLGTAARLSPDKRLGDLLEAVRLAAPRLPGFVLRIAGGVERGAEAHARELRRAARGLPIEWCGELTDTRNFLTGLDLFVMISEPSGCPNASLEALAAGVAVVATDVGGAGEQILDGVCGRLVPRRNAAALAEAIVTLAHDPVLRAAFATAGRAHIRERFSMERMLDNYTALCGL</sequence>
<dbReference type="RefSeq" id="WP_006980676.1">
    <property type="nucleotide sequence ID" value="NZ_ABVL01000009.1"/>
</dbReference>
<dbReference type="PANTHER" id="PTHR12526">
    <property type="entry name" value="GLYCOSYLTRANSFERASE"/>
    <property type="match status" value="1"/>
</dbReference>
<dbReference type="CDD" id="cd03801">
    <property type="entry name" value="GT4_PimA-like"/>
    <property type="match status" value="2"/>
</dbReference>
<dbReference type="SUPFAM" id="SSF53756">
    <property type="entry name" value="UDP-Glycosyltransferase/glycogen phosphorylase"/>
    <property type="match status" value="2"/>
</dbReference>
<feature type="domain" description="Glycosyltransferase subfamily 4-like N-terminal" evidence="1">
    <location>
        <begin position="166"/>
        <end position="311"/>
    </location>
</feature>
<reference evidence="2 3" key="1">
    <citation type="journal article" date="2011" name="J. Bacteriol.">
        <title>Genome sequence of Chthoniobacter flavus Ellin428, an aerobic heterotrophic soil bacterium.</title>
        <authorList>
            <person name="Kant R."/>
            <person name="van Passel M.W."/>
            <person name="Palva A."/>
            <person name="Lucas S."/>
            <person name="Lapidus A."/>
            <person name="Glavina Del Rio T."/>
            <person name="Dalin E."/>
            <person name="Tice H."/>
            <person name="Bruce D."/>
            <person name="Goodwin L."/>
            <person name="Pitluck S."/>
            <person name="Larimer F.W."/>
            <person name="Land M.L."/>
            <person name="Hauser L."/>
            <person name="Sangwan P."/>
            <person name="de Vos W.M."/>
            <person name="Janssen P.H."/>
            <person name="Smidt H."/>
        </authorList>
    </citation>
    <scope>NUCLEOTIDE SEQUENCE [LARGE SCALE GENOMIC DNA]</scope>
    <source>
        <strain evidence="2 3">Ellin428</strain>
    </source>
</reference>
<keyword evidence="2" id="KW-0808">Transferase</keyword>
<dbReference type="Pfam" id="PF13439">
    <property type="entry name" value="Glyco_transf_4"/>
    <property type="match status" value="1"/>
</dbReference>
<evidence type="ECO:0000313" key="3">
    <source>
        <dbReference type="Proteomes" id="UP000005824"/>
    </source>
</evidence>
<gene>
    <name evidence="2" type="ORF">CfE428DRAFT_3351</name>
</gene>
<name>B4D363_9BACT</name>
<accession>B4D363</accession>
<comment type="caution">
    <text evidence="2">The sequence shown here is derived from an EMBL/GenBank/DDBJ whole genome shotgun (WGS) entry which is preliminary data.</text>
</comment>
<dbReference type="Gene3D" id="3.40.50.2000">
    <property type="entry name" value="Glycogen Phosphorylase B"/>
    <property type="match status" value="4"/>
</dbReference>
<dbReference type="eggNOG" id="COG0438">
    <property type="taxonomic scope" value="Bacteria"/>
</dbReference>
<dbReference type="GO" id="GO:0016757">
    <property type="term" value="F:glycosyltransferase activity"/>
    <property type="evidence" value="ECO:0007669"/>
    <property type="project" value="UniProtKB-KW"/>
</dbReference>
<proteinExistence type="predicted"/>
<dbReference type="Pfam" id="PF13692">
    <property type="entry name" value="Glyco_trans_1_4"/>
    <property type="match status" value="2"/>
</dbReference>